<dbReference type="AlphaFoldDB" id="A0A4Q7ENG3"/>
<comment type="caution">
    <text evidence="1">The sequence shown here is derived from an EMBL/GenBank/DDBJ whole genome shotgun (WGS) entry which is preliminary data.</text>
</comment>
<dbReference type="PANTHER" id="PTHR13887">
    <property type="entry name" value="GLUTATHIONE S-TRANSFERASE KAPPA"/>
    <property type="match status" value="1"/>
</dbReference>
<dbReference type="PANTHER" id="PTHR13887:SF54">
    <property type="entry name" value="DSBA FAMILY PROTEIN"/>
    <property type="match status" value="1"/>
</dbReference>
<dbReference type="EMBL" id="PPUZ01000018">
    <property type="protein sequence ID" value="RZM83399.1"/>
    <property type="molecule type" value="Genomic_DNA"/>
</dbReference>
<evidence type="ECO:0000313" key="1">
    <source>
        <dbReference type="EMBL" id="RZM83399.1"/>
    </source>
</evidence>
<dbReference type="Pfam" id="PF13743">
    <property type="entry name" value="Thioredoxin_5"/>
    <property type="match status" value="1"/>
</dbReference>
<evidence type="ECO:0000313" key="2">
    <source>
        <dbReference type="Proteomes" id="UP000292345"/>
    </source>
</evidence>
<sequence>MQFVYVMEPMCGWCYGFQPELELFLSNRPGAEISWVMGGLAPDTTEPMDPALRDTIASYWVQIERRTQVRFNHDFWQLNTPRRSTYQACRAVIAAQSMQAHSAIEMVKAIQAAYYLEAKNPSLDKTLIACAESIGLDENVFEATLKSAATEAQFQQHLQIARQLQVSGFPALFYINDTGHAYPLALGFCHMGDLEQRLETICNDA</sequence>
<dbReference type="InterPro" id="IPR036249">
    <property type="entry name" value="Thioredoxin-like_sf"/>
</dbReference>
<dbReference type="RefSeq" id="WP_130244607.1">
    <property type="nucleotide sequence ID" value="NZ_PPUZ01000018.1"/>
</dbReference>
<dbReference type="Gene3D" id="1.10.472.60">
    <property type="entry name" value="putative protein disulfide isomerase domain"/>
    <property type="match status" value="1"/>
</dbReference>
<dbReference type="CDD" id="cd03025">
    <property type="entry name" value="DsbA_FrnE_like"/>
    <property type="match status" value="1"/>
</dbReference>
<dbReference type="Gene3D" id="3.40.30.10">
    <property type="entry name" value="Glutaredoxin"/>
    <property type="match status" value="1"/>
</dbReference>
<dbReference type="Proteomes" id="UP000292345">
    <property type="component" value="Unassembled WGS sequence"/>
</dbReference>
<accession>A0A4Q7ENG3</accession>
<gene>
    <name evidence="1" type="ORF">C3B51_07180</name>
</gene>
<name>A0A4Q7ENG3_9GAMM</name>
<proteinExistence type="predicted"/>
<dbReference type="SUPFAM" id="SSF52833">
    <property type="entry name" value="Thioredoxin-like"/>
    <property type="match status" value="1"/>
</dbReference>
<reference evidence="1 2" key="1">
    <citation type="submission" date="2018-01" db="EMBL/GenBank/DDBJ databases">
        <title>Co-occurrence of chitin degradation, pigmentation and bioactivity in marine Pseudoalteromonas.</title>
        <authorList>
            <person name="Paulsen S."/>
            <person name="Gram L."/>
            <person name="Machado H."/>
        </authorList>
    </citation>
    <scope>NUCLEOTIDE SEQUENCE [LARGE SCALE GENOMIC DNA]</scope>
    <source>
        <strain evidence="1 2">S1946</strain>
    </source>
</reference>
<organism evidence="1 2">
    <name type="scientific">Pseudoalteromonas rubra</name>
    <dbReference type="NCBI Taxonomy" id="43658"/>
    <lineage>
        <taxon>Bacteria</taxon>
        <taxon>Pseudomonadati</taxon>
        <taxon>Pseudomonadota</taxon>
        <taxon>Gammaproteobacteria</taxon>
        <taxon>Alteromonadales</taxon>
        <taxon>Pseudoalteromonadaceae</taxon>
        <taxon>Pseudoalteromonas</taxon>
    </lineage>
</organism>
<protein>
    <submittedName>
        <fullName evidence="1">DsbA family protein</fullName>
    </submittedName>
</protein>